<dbReference type="AlphaFoldDB" id="A0A6C6YYC1"/>
<evidence type="ECO:0000256" key="1">
    <source>
        <dbReference type="SAM" id="Phobius"/>
    </source>
</evidence>
<name>A0A6C6YYC1_SALPB</name>
<proteinExistence type="predicted"/>
<dbReference type="Proteomes" id="UP000008556">
    <property type="component" value="Chromosome"/>
</dbReference>
<reference evidence="2 3" key="1">
    <citation type="submission" date="2007-11" db="EMBL/GenBank/DDBJ databases">
        <authorList>
            <consortium name="The Salmonella enterica serovar Paratyphi B Genome Sequencing Project"/>
            <person name="McClelland M."/>
            <person name="Sanderson E.K."/>
            <person name="Porwollik S."/>
            <person name="Spieth J."/>
            <person name="Clifton W.S."/>
            <person name="Fulton R."/>
            <person name="Cordes M."/>
            <person name="Wollam A."/>
            <person name="Shah N."/>
            <person name="Pepin K."/>
            <person name="Bhonagiri V."/>
            <person name="Nash W."/>
            <person name="Johnson M."/>
            <person name="Thiruvilangam P."/>
            <person name="Wilson R."/>
        </authorList>
    </citation>
    <scope>NUCLEOTIDE SEQUENCE [LARGE SCALE GENOMIC DNA]</scope>
    <source>
        <strain evidence="3">ATCC BAA-1250 / SPB7</strain>
    </source>
</reference>
<sequence length="44" mass="5128">MRAARPLLFSTRLSVIFCLKNIAFAMFHAMFIDNDYQVHFNGYG</sequence>
<evidence type="ECO:0000313" key="3">
    <source>
        <dbReference type="Proteomes" id="UP000008556"/>
    </source>
</evidence>
<dbReference type="EMBL" id="CP000886">
    <property type="protein sequence ID" value="ABX65977.1"/>
    <property type="molecule type" value="Genomic_DNA"/>
</dbReference>
<keyword evidence="1" id="KW-0812">Transmembrane</keyword>
<gene>
    <name evidence="2" type="ordered locus">SPAB_00550</name>
</gene>
<protein>
    <submittedName>
        <fullName evidence="2">Uncharacterized protein</fullName>
    </submittedName>
</protein>
<keyword evidence="1" id="KW-0472">Membrane</keyword>
<organism evidence="2 3">
    <name type="scientific">Salmonella paratyphi B (strain ATCC BAA-1250 / SPB7)</name>
    <dbReference type="NCBI Taxonomy" id="1016998"/>
    <lineage>
        <taxon>Bacteria</taxon>
        <taxon>Pseudomonadati</taxon>
        <taxon>Pseudomonadota</taxon>
        <taxon>Gammaproteobacteria</taxon>
        <taxon>Enterobacterales</taxon>
        <taxon>Enterobacteriaceae</taxon>
        <taxon>Salmonella</taxon>
    </lineage>
</organism>
<dbReference type="KEGG" id="spq:SPAB_00550"/>
<evidence type="ECO:0000313" key="2">
    <source>
        <dbReference type="EMBL" id="ABX65977.1"/>
    </source>
</evidence>
<feature type="transmembrane region" description="Helical" evidence="1">
    <location>
        <begin position="12"/>
        <end position="32"/>
    </location>
</feature>
<accession>A0A6C6YYC1</accession>
<keyword evidence="1" id="KW-1133">Transmembrane helix</keyword>